<evidence type="ECO:0000256" key="14">
    <source>
        <dbReference type="RuleBase" id="RU003557"/>
    </source>
</evidence>
<keyword evidence="7" id="KW-0809">Transit peptide</keyword>
<comment type="similarity">
    <text evidence="3 14">Belongs to the thiolase-like superfamily. Thiolase family.</text>
</comment>
<dbReference type="CDD" id="cd00751">
    <property type="entry name" value="thiolase"/>
    <property type="match status" value="1"/>
</dbReference>
<feature type="domain" description="Thiolase N-terminal" evidence="15">
    <location>
        <begin position="4"/>
        <end position="270"/>
    </location>
</feature>
<dbReference type="InterPro" id="IPR020613">
    <property type="entry name" value="Thiolase_CS"/>
</dbReference>
<keyword evidence="6" id="KW-0276">Fatty acid metabolism</keyword>
<keyword evidence="4 14" id="KW-0808">Transferase</keyword>
<evidence type="ECO:0000313" key="18">
    <source>
        <dbReference type="Proteomes" id="UP000317894"/>
    </source>
</evidence>
<dbReference type="RefSeq" id="WP_144335102.1">
    <property type="nucleotide sequence ID" value="NZ_VJWA01000002.1"/>
</dbReference>
<dbReference type="FunFam" id="3.40.47.10:FF:000010">
    <property type="entry name" value="Acetyl-CoA acetyltransferase (Thiolase)"/>
    <property type="match status" value="1"/>
</dbReference>
<protein>
    <recommendedName>
        <fullName evidence="11">acetyl-CoA C-acyltransferase</fullName>
        <ecNumber evidence="11">2.3.1.16</ecNumber>
    </recommendedName>
</protein>
<dbReference type="InterPro" id="IPR016039">
    <property type="entry name" value="Thiolase-like"/>
</dbReference>
<feature type="active site" description="Proton acceptor" evidence="13">
    <location>
        <position position="357"/>
    </location>
</feature>
<dbReference type="PROSITE" id="PS00099">
    <property type="entry name" value="THIOLASE_3"/>
    <property type="match status" value="1"/>
</dbReference>
<evidence type="ECO:0000259" key="16">
    <source>
        <dbReference type="Pfam" id="PF02803"/>
    </source>
</evidence>
<dbReference type="Pfam" id="PF02803">
    <property type="entry name" value="Thiolase_C"/>
    <property type="match status" value="1"/>
</dbReference>
<comment type="pathway">
    <text evidence="2">Lipid metabolism.</text>
</comment>
<feature type="domain" description="Thiolase C-terminal" evidence="16">
    <location>
        <begin position="279"/>
        <end position="399"/>
    </location>
</feature>
<gene>
    <name evidence="17" type="ORF">FMM06_14825</name>
</gene>
<dbReference type="InterPro" id="IPR020616">
    <property type="entry name" value="Thiolase_N"/>
</dbReference>
<dbReference type="Gene3D" id="3.40.47.10">
    <property type="match status" value="1"/>
</dbReference>
<reference evidence="17 18" key="1">
    <citation type="submission" date="2019-07" db="EMBL/GenBank/DDBJ databases">
        <title>Novel species isolated from glacier.</title>
        <authorList>
            <person name="Liu Q."/>
            <person name="Xin Y.-H."/>
        </authorList>
    </citation>
    <scope>NUCLEOTIDE SEQUENCE [LARGE SCALE GENOMIC DNA]</scope>
    <source>
        <strain evidence="17 18">LB1R16</strain>
    </source>
</reference>
<dbReference type="InterPro" id="IPR002155">
    <property type="entry name" value="Thiolase"/>
</dbReference>
<dbReference type="GO" id="GO:0042619">
    <property type="term" value="P:poly-hydroxybutyrate biosynthetic process"/>
    <property type="evidence" value="ECO:0007669"/>
    <property type="project" value="UniProtKB-KW"/>
</dbReference>
<dbReference type="InterPro" id="IPR020617">
    <property type="entry name" value="Thiolase_C"/>
</dbReference>
<dbReference type="SUPFAM" id="SSF53901">
    <property type="entry name" value="Thiolase-like"/>
    <property type="match status" value="2"/>
</dbReference>
<keyword evidence="10 14" id="KW-0012">Acyltransferase</keyword>
<keyword evidence="8" id="KW-0443">Lipid metabolism</keyword>
<evidence type="ECO:0000256" key="13">
    <source>
        <dbReference type="PIRSR" id="PIRSR000429-1"/>
    </source>
</evidence>
<evidence type="ECO:0000256" key="11">
    <source>
        <dbReference type="ARBA" id="ARBA00024073"/>
    </source>
</evidence>
<evidence type="ECO:0000256" key="3">
    <source>
        <dbReference type="ARBA" id="ARBA00010982"/>
    </source>
</evidence>
<evidence type="ECO:0000259" key="15">
    <source>
        <dbReference type="Pfam" id="PF00108"/>
    </source>
</evidence>
<feature type="active site" description="Acyl-thioester intermediate" evidence="13">
    <location>
        <position position="90"/>
    </location>
</feature>
<dbReference type="InterPro" id="IPR050215">
    <property type="entry name" value="Thiolase-like_sf_Thiolase"/>
</dbReference>
<evidence type="ECO:0000256" key="10">
    <source>
        <dbReference type="ARBA" id="ARBA00023315"/>
    </source>
</evidence>
<dbReference type="GO" id="GO:0006635">
    <property type="term" value="P:fatty acid beta-oxidation"/>
    <property type="evidence" value="ECO:0007669"/>
    <property type="project" value="TreeGrafter"/>
</dbReference>
<feature type="active site" description="Proton acceptor" evidence="13">
    <location>
        <position position="387"/>
    </location>
</feature>
<evidence type="ECO:0000256" key="12">
    <source>
        <dbReference type="ARBA" id="ARBA00037924"/>
    </source>
</evidence>
<dbReference type="Pfam" id="PF00108">
    <property type="entry name" value="Thiolase_N"/>
    <property type="match status" value="1"/>
</dbReference>
<dbReference type="PROSITE" id="PS00737">
    <property type="entry name" value="THIOLASE_2"/>
    <property type="match status" value="1"/>
</dbReference>
<evidence type="ECO:0000256" key="5">
    <source>
        <dbReference type="ARBA" id="ARBA00022752"/>
    </source>
</evidence>
<keyword evidence="18" id="KW-1185">Reference proteome</keyword>
<evidence type="ECO:0000256" key="4">
    <source>
        <dbReference type="ARBA" id="ARBA00022679"/>
    </source>
</evidence>
<dbReference type="PROSITE" id="PS00098">
    <property type="entry name" value="THIOLASE_1"/>
    <property type="match status" value="1"/>
</dbReference>
<evidence type="ECO:0000313" key="17">
    <source>
        <dbReference type="EMBL" id="TRW14932.1"/>
    </source>
</evidence>
<keyword evidence="9" id="KW-0576">Peroxisome</keyword>
<proteinExistence type="inferred from homology"/>
<dbReference type="EMBL" id="VJWA01000002">
    <property type="protein sequence ID" value="TRW14932.1"/>
    <property type="molecule type" value="Genomic_DNA"/>
</dbReference>
<dbReference type="GO" id="GO:0005737">
    <property type="term" value="C:cytoplasm"/>
    <property type="evidence" value="ECO:0007669"/>
    <property type="project" value="UniProtKB-ARBA"/>
</dbReference>
<dbReference type="PANTHER" id="PTHR43853:SF8">
    <property type="entry name" value="3-KETOACYL-COA THIOLASE, PEROXISOMAL"/>
    <property type="match status" value="1"/>
</dbReference>
<dbReference type="PANTHER" id="PTHR43853">
    <property type="entry name" value="3-KETOACYL-COA THIOLASE, PEROXISOMAL"/>
    <property type="match status" value="1"/>
</dbReference>
<evidence type="ECO:0000256" key="8">
    <source>
        <dbReference type="ARBA" id="ARBA00023098"/>
    </source>
</evidence>
<dbReference type="OrthoDB" id="7181944at2"/>
<sequence>MTDIAIVATARTALAKSLRGSFNDTHPITLAGHALRHAIARAGVDPAEVEDVVLGSGHPEGATGFNIARNAAIAAGCPVETSGLTVNRYCSSGLQAVAIAAGRIVNEGVPVIAAGGVESISMVQLSGHMNTHKATDPALFAAKPALWMGMIETAELVAERYGVTREAQDRYALESQQRTAAAQAAGRFDDEIVPLRTMWKSVDKASGTVSEVEVVADRDECNRPDTSYETLANLKPVLKNGMTMAEGRTVTAGNASQQSDGASALIMMPADAATQRGIQPLGFFRGFATAGCEPDEMGIGPVFAVPRLLARHGLKVSDIGLWELNEAFASQCLYSRDRLGIDPAIYNVNGGAISVGHPYGMTGARCVGHALIEGKRRGVRYAVVTMCVGAGMGAAGLLEIA</sequence>
<keyword evidence="5" id="KW-0583">PHB biosynthesis</keyword>
<name>A0A552U9N7_9SPHN</name>
<dbReference type="InterPro" id="IPR020610">
    <property type="entry name" value="Thiolase_AS"/>
</dbReference>
<dbReference type="EC" id="2.3.1.16" evidence="11"/>
<evidence type="ECO:0000256" key="7">
    <source>
        <dbReference type="ARBA" id="ARBA00022946"/>
    </source>
</evidence>
<comment type="caution">
    <text evidence="17">The sequence shown here is derived from an EMBL/GenBank/DDBJ whole genome shotgun (WGS) entry which is preliminary data.</text>
</comment>
<dbReference type="NCBIfam" id="TIGR01930">
    <property type="entry name" value="AcCoA-C-Actrans"/>
    <property type="match status" value="1"/>
</dbReference>
<dbReference type="AlphaFoldDB" id="A0A552U9N7"/>
<evidence type="ECO:0000256" key="6">
    <source>
        <dbReference type="ARBA" id="ARBA00022832"/>
    </source>
</evidence>
<dbReference type="GO" id="GO:0003988">
    <property type="term" value="F:acetyl-CoA C-acyltransferase activity"/>
    <property type="evidence" value="ECO:0007669"/>
    <property type="project" value="UniProtKB-EC"/>
</dbReference>
<organism evidence="17 18">
    <name type="scientific">Glacieibacterium frigidum</name>
    <dbReference type="NCBI Taxonomy" id="2593303"/>
    <lineage>
        <taxon>Bacteria</taxon>
        <taxon>Pseudomonadati</taxon>
        <taxon>Pseudomonadota</taxon>
        <taxon>Alphaproteobacteria</taxon>
        <taxon>Sphingomonadales</taxon>
        <taxon>Sphingosinicellaceae</taxon>
        <taxon>Glacieibacterium</taxon>
    </lineage>
</organism>
<dbReference type="GO" id="GO:0010124">
    <property type="term" value="P:phenylacetate catabolic process"/>
    <property type="evidence" value="ECO:0007669"/>
    <property type="project" value="TreeGrafter"/>
</dbReference>
<comment type="subcellular location">
    <subcellularLocation>
        <location evidence="1">Peroxisome</location>
    </subcellularLocation>
</comment>
<evidence type="ECO:0000256" key="1">
    <source>
        <dbReference type="ARBA" id="ARBA00004275"/>
    </source>
</evidence>
<dbReference type="InterPro" id="IPR020615">
    <property type="entry name" value="Thiolase_acyl_enz_int_AS"/>
</dbReference>
<evidence type="ECO:0000256" key="9">
    <source>
        <dbReference type="ARBA" id="ARBA00023140"/>
    </source>
</evidence>
<dbReference type="PIRSF" id="PIRSF000429">
    <property type="entry name" value="Ac-CoA_Ac_transf"/>
    <property type="match status" value="1"/>
</dbReference>
<comment type="pathway">
    <text evidence="12">Metabolic intermediate biosynthesis; (R)-mevalonate biosynthesis; (R)-mevalonate from acetyl-CoA: step 1/3.</text>
</comment>
<dbReference type="Proteomes" id="UP000317894">
    <property type="component" value="Unassembled WGS sequence"/>
</dbReference>
<accession>A0A552U9N7</accession>
<evidence type="ECO:0000256" key="2">
    <source>
        <dbReference type="ARBA" id="ARBA00005189"/>
    </source>
</evidence>